<accession>A0ACB9MLI4</accession>
<reference evidence="1 2" key="1">
    <citation type="journal article" date="2022" name="DNA Res.">
        <title>Chromosomal-level genome assembly of the orchid tree Bauhinia variegata (Leguminosae; Cercidoideae) supports the allotetraploid origin hypothesis of Bauhinia.</title>
        <authorList>
            <person name="Zhong Y."/>
            <person name="Chen Y."/>
            <person name="Zheng D."/>
            <person name="Pang J."/>
            <person name="Liu Y."/>
            <person name="Luo S."/>
            <person name="Meng S."/>
            <person name="Qian L."/>
            <person name="Wei D."/>
            <person name="Dai S."/>
            <person name="Zhou R."/>
        </authorList>
    </citation>
    <scope>NUCLEOTIDE SEQUENCE [LARGE SCALE GENOMIC DNA]</scope>
    <source>
        <strain evidence="1">BV-YZ2020</strain>
    </source>
</reference>
<gene>
    <name evidence="1" type="ORF">L6164_023840</name>
</gene>
<protein>
    <submittedName>
        <fullName evidence="1">Uncharacterized protein</fullName>
    </submittedName>
</protein>
<name>A0ACB9MLI4_BAUVA</name>
<comment type="caution">
    <text evidence="1">The sequence shown here is derived from an EMBL/GenBank/DDBJ whole genome shotgun (WGS) entry which is preliminary data.</text>
</comment>
<dbReference type="EMBL" id="CM039434">
    <property type="protein sequence ID" value="KAI4324289.1"/>
    <property type="molecule type" value="Genomic_DNA"/>
</dbReference>
<evidence type="ECO:0000313" key="2">
    <source>
        <dbReference type="Proteomes" id="UP000828941"/>
    </source>
</evidence>
<evidence type="ECO:0000313" key="1">
    <source>
        <dbReference type="EMBL" id="KAI4324289.1"/>
    </source>
</evidence>
<organism evidence="1 2">
    <name type="scientific">Bauhinia variegata</name>
    <name type="common">Purple orchid tree</name>
    <name type="synonym">Phanera variegata</name>
    <dbReference type="NCBI Taxonomy" id="167791"/>
    <lineage>
        <taxon>Eukaryota</taxon>
        <taxon>Viridiplantae</taxon>
        <taxon>Streptophyta</taxon>
        <taxon>Embryophyta</taxon>
        <taxon>Tracheophyta</taxon>
        <taxon>Spermatophyta</taxon>
        <taxon>Magnoliopsida</taxon>
        <taxon>eudicotyledons</taxon>
        <taxon>Gunneridae</taxon>
        <taxon>Pentapetalae</taxon>
        <taxon>rosids</taxon>
        <taxon>fabids</taxon>
        <taxon>Fabales</taxon>
        <taxon>Fabaceae</taxon>
        <taxon>Cercidoideae</taxon>
        <taxon>Cercideae</taxon>
        <taxon>Bauhiniinae</taxon>
        <taxon>Bauhinia</taxon>
    </lineage>
</organism>
<keyword evidence="2" id="KW-1185">Reference proteome</keyword>
<proteinExistence type="predicted"/>
<dbReference type="Proteomes" id="UP000828941">
    <property type="component" value="Chromosome 9"/>
</dbReference>
<sequence length="324" mass="37241">MENFVVKGNEKHQTINAMVKDRDMMIGDVCRCVEANALPLNLVKSPFFINMVKSMKLPTYHEVRVSFLKKEVNLIHANLDKYRHEWKKSGCTLMLDGWTNGKANVSSGCELMDKRKQLFWSSCAAHSLDLILEDISGLTVLRLLDGDSKPAMGYIYGAIDRAKEQIAKNFDNVKSSAVECGRNCSEQQRLNALVFVKYNFQLELRQKQREAKGDTYDHICLLDVESDDEWITKQEEPCLLEVNSWKDVQEFPYLYNAIYLLCLFLCPWNLNAIDNKNDKRKGILFQDNVKKDIANDGDIEEVEEEEIIMTEDNSDSDSISLDEI</sequence>